<dbReference type="PANTHER" id="PTHR48101:SF4">
    <property type="entry name" value="METHYLMALONYL-COA MUTASE, MITOCHONDRIAL"/>
    <property type="match status" value="1"/>
</dbReference>
<comment type="cofactor">
    <cofactor evidence="1">
        <name>adenosylcob(III)alamin</name>
        <dbReference type="ChEBI" id="CHEBI:18408"/>
    </cofactor>
</comment>
<dbReference type="GO" id="GO:0004494">
    <property type="term" value="F:methylmalonyl-CoA mutase activity"/>
    <property type="evidence" value="ECO:0007669"/>
    <property type="project" value="UniProtKB-EC"/>
</dbReference>
<evidence type="ECO:0000256" key="2">
    <source>
        <dbReference type="ARBA" id="ARBA00008465"/>
    </source>
</evidence>
<dbReference type="RefSeq" id="WP_160776018.1">
    <property type="nucleotide sequence ID" value="NZ_WUMV01000006.1"/>
</dbReference>
<dbReference type="InterPro" id="IPR058549">
    <property type="entry name" value="MeMalonylCoA_mutase_a/b_site"/>
</dbReference>
<dbReference type="GO" id="GO:0031419">
    <property type="term" value="F:cobalamin binding"/>
    <property type="evidence" value="ECO:0007669"/>
    <property type="project" value="UniProtKB-KW"/>
</dbReference>
<comment type="similarity">
    <text evidence="2">Belongs to the methylmalonyl-CoA mutase family.</text>
</comment>
<accession>A0A7X3S8F1</accession>
<comment type="caution">
    <text evidence="8">The sequence shown here is derived from an EMBL/GenBank/DDBJ whole genome shotgun (WGS) entry which is preliminary data.</text>
</comment>
<dbReference type="Gene3D" id="3.40.50.280">
    <property type="entry name" value="Cobalamin-binding domain"/>
    <property type="match status" value="1"/>
</dbReference>
<dbReference type="GO" id="GO:0005737">
    <property type="term" value="C:cytoplasm"/>
    <property type="evidence" value="ECO:0007669"/>
    <property type="project" value="TreeGrafter"/>
</dbReference>
<dbReference type="EMBL" id="WUMV01000006">
    <property type="protein sequence ID" value="MXN65762.1"/>
    <property type="molecule type" value="Genomic_DNA"/>
</dbReference>
<feature type="domain" description="Methylmalonyl-CoA mutase alpha/beta chain catalytic" evidence="7">
    <location>
        <begin position="66"/>
        <end position="483"/>
    </location>
</feature>
<dbReference type="Gene3D" id="3.20.20.240">
    <property type="entry name" value="Methylmalonyl-CoA mutase"/>
    <property type="match status" value="1"/>
</dbReference>
<dbReference type="AlphaFoldDB" id="A0A7X3S8F1"/>
<gene>
    <name evidence="8" type="ORF">GR183_12675</name>
</gene>
<dbReference type="Proteomes" id="UP000433101">
    <property type="component" value="Unassembled WGS sequence"/>
</dbReference>
<protein>
    <recommendedName>
        <fullName evidence="3">methylmalonyl-CoA mutase</fullName>
        <ecNumber evidence="3">5.4.99.2</ecNumber>
    </recommendedName>
</protein>
<dbReference type="EC" id="5.4.99.2" evidence="3"/>
<evidence type="ECO:0000313" key="9">
    <source>
        <dbReference type="Proteomes" id="UP000433101"/>
    </source>
</evidence>
<keyword evidence="4" id="KW-0846">Cobalamin</keyword>
<dbReference type="PROSITE" id="PS00544">
    <property type="entry name" value="METMALONYL_COA_MUTASE"/>
    <property type="match status" value="1"/>
</dbReference>
<dbReference type="Pfam" id="PF01642">
    <property type="entry name" value="MM_CoA_mutase"/>
    <property type="match status" value="1"/>
</dbReference>
<reference evidence="8 9" key="1">
    <citation type="submission" date="2019-12" db="EMBL/GenBank/DDBJ databases">
        <authorList>
            <person name="Li M."/>
        </authorList>
    </citation>
    <scope>NUCLEOTIDE SEQUENCE [LARGE SCALE GENOMIC DNA]</scope>
    <source>
        <strain evidence="8 9">GBMRC 2046</strain>
    </source>
</reference>
<organism evidence="8 9">
    <name type="scientific">Stappia sediminis</name>
    <dbReference type="NCBI Taxonomy" id="2692190"/>
    <lineage>
        <taxon>Bacteria</taxon>
        <taxon>Pseudomonadati</taxon>
        <taxon>Pseudomonadota</taxon>
        <taxon>Alphaproteobacteria</taxon>
        <taxon>Hyphomicrobiales</taxon>
        <taxon>Stappiaceae</taxon>
        <taxon>Stappia</taxon>
    </lineage>
</organism>
<evidence type="ECO:0000313" key="8">
    <source>
        <dbReference type="EMBL" id="MXN65762.1"/>
    </source>
</evidence>
<evidence type="ECO:0000256" key="4">
    <source>
        <dbReference type="ARBA" id="ARBA00022628"/>
    </source>
</evidence>
<proteinExistence type="inferred from homology"/>
<evidence type="ECO:0000256" key="1">
    <source>
        <dbReference type="ARBA" id="ARBA00001922"/>
    </source>
</evidence>
<sequence length="663" mass="71245">MAEFELDLPPEFLTASREDWQAAVERALKGASFERLRSHTYDGLVIEPLYGRERDAPALKARQAGLPWRVVQRVDHPESGEANALLLQDLEGGATGIELVFSSSARARGCGLSADNVERLDKVLDGVLLDLAEFRIDAGYETTAALALFLALAERRGVAPSALKLVGTSDYVGKLALTGVLRNPPSVLRPRLGDLGHFARGHGLDMPVVHCDGRVWHDGGASKAQELAYVFATAIHYLRDLDACGIAAEDLAGMIGFTLAADTDQVGTIAKARAARRMWARLLEASNLPQRPMHLHMQTSWRMMSRRDPWVNLLRTTIASFSAGIGGADSVTALPFSSALGLPDAFARRIARNTQSILLEESNLHRVCDPSAGSGAIEARTSDLAEAAWRLMQDIERGGGIVEALRSGKAQGAIGEVRDARARDIATRRYRITGTSAFPDIHEKPVSVLAARPDDVSEAGQHVELRAPGKGELMRALLDAARKGASLADILVSRKRGEAVTAEAILPHRDAEPFEALRDAADEAKVRPAVFLATLGRLSEFTARATWAKNFFEVGGIEAQGSEQYDDIAAAVAAWKAAGSPLVCLCSSDRTYETLAEEAVKAFREAGAGKVYMAGRPGESERRKALSNAGVETFLYEGCDALALLRAAHEHLGLGPAASRKDA</sequence>
<dbReference type="GO" id="GO:0019678">
    <property type="term" value="P:propionate metabolic process, methylmalonyl pathway"/>
    <property type="evidence" value="ECO:0007669"/>
    <property type="project" value="TreeGrafter"/>
</dbReference>
<name>A0A7X3S8F1_9HYPH</name>
<evidence type="ECO:0000256" key="6">
    <source>
        <dbReference type="ARBA" id="ARBA00023285"/>
    </source>
</evidence>
<dbReference type="InterPro" id="IPR006099">
    <property type="entry name" value="MeMalonylCoA_mutase_a/b_cat"/>
</dbReference>
<evidence type="ECO:0000259" key="7">
    <source>
        <dbReference type="Pfam" id="PF01642"/>
    </source>
</evidence>
<dbReference type="GO" id="GO:0046872">
    <property type="term" value="F:metal ion binding"/>
    <property type="evidence" value="ECO:0007669"/>
    <property type="project" value="InterPro"/>
</dbReference>
<evidence type="ECO:0000256" key="3">
    <source>
        <dbReference type="ARBA" id="ARBA00012398"/>
    </source>
</evidence>
<dbReference type="PANTHER" id="PTHR48101">
    <property type="entry name" value="METHYLMALONYL-COA MUTASE, MITOCHONDRIAL-RELATED"/>
    <property type="match status" value="1"/>
</dbReference>
<keyword evidence="9" id="KW-1185">Reference proteome</keyword>
<dbReference type="SUPFAM" id="SSF51703">
    <property type="entry name" value="Cobalamin (vitamin B12)-dependent enzymes"/>
    <property type="match status" value="1"/>
</dbReference>
<dbReference type="InterPro" id="IPR016176">
    <property type="entry name" value="Cbl-dep_enz_cat"/>
</dbReference>
<dbReference type="SUPFAM" id="SSF52242">
    <property type="entry name" value="Cobalamin (vitamin B12)-binding domain"/>
    <property type="match status" value="1"/>
</dbReference>
<dbReference type="InterPro" id="IPR036724">
    <property type="entry name" value="Cobalamin-bd_sf"/>
</dbReference>
<keyword evidence="5" id="KW-0413">Isomerase</keyword>
<keyword evidence="6" id="KW-0170">Cobalt</keyword>
<evidence type="ECO:0000256" key="5">
    <source>
        <dbReference type="ARBA" id="ARBA00023235"/>
    </source>
</evidence>